<comment type="caution">
    <text evidence="1">The sequence shown here is derived from an EMBL/GenBank/DDBJ whole genome shotgun (WGS) entry which is preliminary data.</text>
</comment>
<feature type="non-terminal residue" evidence="1">
    <location>
        <position position="1"/>
    </location>
</feature>
<dbReference type="AlphaFoldDB" id="A0A0F9A9A8"/>
<name>A0A0F9A9A8_9ZZZZ</name>
<proteinExistence type="predicted"/>
<reference evidence="1" key="1">
    <citation type="journal article" date="2015" name="Nature">
        <title>Complex archaea that bridge the gap between prokaryotes and eukaryotes.</title>
        <authorList>
            <person name="Spang A."/>
            <person name="Saw J.H."/>
            <person name="Jorgensen S.L."/>
            <person name="Zaremba-Niedzwiedzka K."/>
            <person name="Martijn J."/>
            <person name="Lind A.E."/>
            <person name="van Eijk R."/>
            <person name="Schleper C."/>
            <person name="Guy L."/>
            <person name="Ettema T.J."/>
        </authorList>
    </citation>
    <scope>NUCLEOTIDE SEQUENCE</scope>
</reference>
<dbReference type="EMBL" id="LAZR01056010">
    <property type="protein sequence ID" value="KKK75109.1"/>
    <property type="molecule type" value="Genomic_DNA"/>
</dbReference>
<organism evidence="1">
    <name type="scientific">marine sediment metagenome</name>
    <dbReference type="NCBI Taxonomy" id="412755"/>
    <lineage>
        <taxon>unclassified sequences</taxon>
        <taxon>metagenomes</taxon>
        <taxon>ecological metagenomes</taxon>
    </lineage>
</organism>
<gene>
    <name evidence="1" type="ORF">LCGC14_2877030</name>
</gene>
<accession>A0A0F9A9A8</accession>
<evidence type="ECO:0000313" key="1">
    <source>
        <dbReference type="EMBL" id="KKK75109.1"/>
    </source>
</evidence>
<protein>
    <submittedName>
        <fullName evidence="1">Uncharacterized protein</fullName>
    </submittedName>
</protein>
<sequence>INKMEEENKPCDGYAESENILVYKIDGSFILGCSLCNFFVVDVTEPSDTYFKYLHAKPIPKEHQYNPKNKFAHQLK</sequence>